<sequence length="181" mass="20129">MKWAFIDYENVGNLRDISLSEYERIIIFLGAQQKKLDFAETKYDKPINLVVIQLKATQANNLDFHLAYYLGKFDAEAGRSVAFEVVSNDAGFSPLIAHIKTLGRSCKQLRVAGTSSGTQTLMKNLSSIPKAKRPQKVASLRNHIAAQLKLKGNEVAIQNALNQLVTQKFLQISDSGLEYLA</sequence>
<comment type="caution">
    <text evidence="2">The sequence shown here is derived from an EMBL/GenBank/DDBJ whole genome shotgun (WGS) entry which is preliminary data.</text>
</comment>
<protein>
    <recommendedName>
        <fullName evidence="1">PIN-like domain-containing protein</fullName>
    </recommendedName>
</protein>
<organism evidence="2">
    <name type="scientific">marine sediment metagenome</name>
    <dbReference type="NCBI Taxonomy" id="412755"/>
    <lineage>
        <taxon>unclassified sequences</taxon>
        <taxon>metagenomes</taxon>
        <taxon>ecological metagenomes</taxon>
    </lineage>
</organism>
<gene>
    <name evidence="2" type="ORF">LCGC14_0704910</name>
</gene>
<accession>A0A0F9R238</accession>
<evidence type="ECO:0000259" key="1">
    <source>
        <dbReference type="Pfam" id="PF18475"/>
    </source>
</evidence>
<proteinExistence type="predicted"/>
<evidence type="ECO:0000313" key="2">
    <source>
        <dbReference type="EMBL" id="KKN43257.1"/>
    </source>
</evidence>
<name>A0A0F9R238_9ZZZZ</name>
<reference evidence="2" key="1">
    <citation type="journal article" date="2015" name="Nature">
        <title>Complex archaea that bridge the gap between prokaryotes and eukaryotes.</title>
        <authorList>
            <person name="Spang A."/>
            <person name="Saw J.H."/>
            <person name="Jorgensen S.L."/>
            <person name="Zaremba-Niedzwiedzka K."/>
            <person name="Martijn J."/>
            <person name="Lind A.E."/>
            <person name="van Eijk R."/>
            <person name="Schleper C."/>
            <person name="Guy L."/>
            <person name="Ettema T.J."/>
        </authorList>
    </citation>
    <scope>NUCLEOTIDE SEQUENCE</scope>
</reference>
<dbReference type="EMBL" id="LAZR01001523">
    <property type="protein sequence ID" value="KKN43257.1"/>
    <property type="molecule type" value="Genomic_DNA"/>
</dbReference>
<feature type="domain" description="PIN-like" evidence="1">
    <location>
        <begin position="5"/>
        <end position="103"/>
    </location>
</feature>
<dbReference type="InterPro" id="IPR041494">
    <property type="entry name" value="PIN7"/>
</dbReference>
<dbReference type="Pfam" id="PF18475">
    <property type="entry name" value="PIN7"/>
    <property type="match status" value="1"/>
</dbReference>
<dbReference type="AlphaFoldDB" id="A0A0F9R238"/>